<organism evidence="1 2">
    <name type="scientific">Smallanthus sonchifolius</name>
    <dbReference type="NCBI Taxonomy" id="185202"/>
    <lineage>
        <taxon>Eukaryota</taxon>
        <taxon>Viridiplantae</taxon>
        <taxon>Streptophyta</taxon>
        <taxon>Embryophyta</taxon>
        <taxon>Tracheophyta</taxon>
        <taxon>Spermatophyta</taxon>
        <taxon>Magnoliopsida</taxon>
        <taxon>eudicotyledons</taxon>
        <taxon>Gunneridae</taxon>
        <taxon>Pentapetalae</taxon>
        <taxon>asterids</taxon>
        <taxon>campanulids</taxon>
        <taxon>Asterales</taxon>
        <taxon>Asteraceae</taxon>
        <taxon>Asteroideae</taxon>
        <taxon>Heliantheae alliance</taxon>
        <taxon>Millerieae</taxon>
        <taxon>Smallanthus</taxon>
    </lineage>
</organism>
<dbReference type="EMBL" id="CM042037">
    <property type="protein sequence ID" value="KAI3741164.1"/>
    <property type="molecule type" value="Genomic_DNA"/>
</dbReference>
<accession>A0ACB9D3M3</accession>
<reference evidence="2" key="1">
    <citation type="journal article" date="2022" name="Mol. Ecol. Resour.">
        <title>The genomes of chicory, endive, great burdock and yacon provide insights into Asteraceae palaeo-polyploidization history and plant inulin production.</title>
        <authorList>
            <person name="Fan W."/>
            <person name="Wang S."/>
            <person name="Wang H."/>
            <person name="Wang A."/>
            <person name="Jiang F."/>
            <person name="Liu H."/>
            <person name="Zhao H."/>
            <person name="Xu D."/>
            <person name="Zhang Y."/>
        </authorList>
    </citation>
    <scope>NUCLEOTIDE SEQUENCE [LARGE SCALE GENOMIC DNA]</scope>
    <source>
        <strain evidence="2">cv. Yunnan</strain>
    </source>
</reference>
<keyword evidence="2" id="KW-1185">Reference proteome</keyword>
<dbReference type="Proteomes" id="UP001056120">
    <property type="component" value="Linkage Group LG20"/>
</dbReference>
<protein>
    <submittedName>
        <fullName evidence="1">Uncharacterized protein</fullName>
    </submittedName>
</protein>
<proteinExistence type="predicted"/>
<sequence length="358" mass="38619">MGPIQYTPPATLVLYKSPHQHHYHHPLHSFLSSSHTTPKTHTETKMGFRVNLLSTLVLSSCFIINVFGGGIDLDRVIWTQAPHHAPSYPPVGAPAPHHHHHKRPGGHHNKPAVPPTAHPPSVAPVHPPTKAPVHPPTKAPVHPPTKAPVHPPTKAPVHPPTKAPVHPPTKAPVHPPTKAPVHPPSVAPVHPPTKAPVHPPTKAPVHPPVHTPLPVRRQVAIRGMVYCKACKYRGIDTLLAATPLQGAQVLLTCNNTKYPLKVKGTTDKNGFFFIMPPKTLTTFGTHKCKVTLLSSPKATCNHPTNLHYGVKGAILIPTPKPVGSKLPLPPLPFDVFTVGPFAYEASKKTICPRETIEA</sequence>
<gene>
    <name evidence="1" type="ORF">L1987_58831</name>
</gene>
<name>A0ACB9D3M3_9ASTR</name>
<evidence type="ECO:0000313" key="1">
    <source>
        <dbReference type="EMBL" id="KAI3741164.1"/>
    </source>
</evidence>
<comment type="caution">
    <text evidence="1">The sequence shown here is derived from an EMBL/GenBank/DDBJ whole genome shotgun (WGS) entry which is preliminary data.</text>
</comment>
<reference evidence="1 2" key="2">
    <citation type="journal article" date="2022" name="Mol. Ecol. Resour.">
        <title>The genomes of chicory, endive, great burdock and yacon provide insights into Asteraceae paleo-polyploidization history and plant inulin production.</title>
        <authorList>
            <person name="Fan W."/>
            <person name="Wang S."/>
            <person name="Wang H."/>
            <person name="Wang A."/>
            <person name="Jiang F."/>
            <person name="Liu H."/>
            <person name="Zhao H."/>
            <person name="Xu D."/>
            <person name="Zhang Y."/>
        </authorList>
    </citation>
    <scope>NUCLEOTIDE SEQUENCE [LARGE SCALE GENOMIC DNA]</scope>
    <source>
        <strain evidence="2">cv. Yunnan</strain>
        <tissue evidence="1">Leaves</tissue>
    </source>
</reference>
<evidence type="ECO:0000313" key="2">
    <source>
        <dbReference type="Proteomes" id="UP001056120"/>
    </source>
</evidence>